<comment type="subcellular location">
    <subcellularLocation>
        <location evidence="7">Periplasm</location>
    </subcellularLocation>
    <text evidence="7">Is capable of associating with the outer membrane.</text>
</comment>
<dbReference type="InterPro" id="IPR027304">
    <property type="entry name" value="Trigger_fact/SurA_dom_sf"/>
</dbReference>
<keyword evidence="4 7" id="KW-0697">Rotamase</keyword>
<dbReference type="Proteomes" id="UP000288405">
    <property type="component" value="Unassembled WGS sequence"/>
</dbReference>
<evidence type="ECO:0000256" key="3">
    <source>
        <dbReference type="ARBA" id="ARBA00022764"/>
    </source>
</evidence>
<dbReference type="InterPro" id="IPR023034">
    <property type="entry name" value="PPIase_SurA"/>
</dbReference>
<dbReference type="GO" id="GO:0051082">
    <property type="term" value="F:unfolded protein binding"/>
    <property type="evidence" value="ECO:0007669"/>
    <property type="project" value="UniProtKB-UniRule"/>
</dbReference>
<feature type="domain" description="PpiC" evidence="8">
    <location>
        <begin position="282"/>
        <end position="382"/>
    </location>
</feature>
<evidence type="ECO:0000256" key="6">
    <source>
        <dbReference type="ARBA" id="ARBA00023235"/>
    </source>
</evidence>
<dbReference type="PANTHER" id="PTHR47637:SF1">
    <property type="entry name" value="CHAPERONE SURA"/>
    <property type="match status" value="1"/>
</dbReference>
<dbReference type="InterPro" id="IPR015391">
    <property type="entry name" value="SurA_N"/>
</dbReference>
<keyword evidence="10" id="KW-1185">Reference proteome</keyword>
<dbReference type="GO" id="GO:0030288">
    <property type="term" value="C:outer membrane-bounded periplasmic space"/>
    <property type="evidence" value="ECO:0007669"/>
    <property type="project" value="InterPro"/>
</dbReference>
<comment type="catalytic activity">
    <reaction evidence="7">
        <text>[protein]-peptidylproline (omega=180) = [protein]-peptidylproline (omega=0)</text>
        <dbReference type="Rhea" id="RHEA:16237"/>
        <dbReference type="Rhea" id="RHEA-COMP:10747"/>
        <dbReference type="Rhea" id="RHEA-COMP:10748"/>
        <dbReference type="ChEBI" id="CHEBI:83833"/>
        <dbReference type="ChEBI" id="CHEBI:83834"/>
        <dbReference type="EC" id="5.2.1.8"/>
    </reaction>
</comment>
<evidence type="ECO:0000256" key="7">
    <source>
        <dbReference type="HAMAP-Rule" id="MF_01183"/>
    </source>
</evidence>
<keyword evidence="6 7" id="KW-0413">Isomerase</keyword>
<dbReference type="Gene3D" id="3.10.50.40">
    <property type="match status" value="2"/>
</dbReference>
<keyword evidence="1 7" id="KW-0732">Signal</keyword>
<keyword evidence="3 7" id="KW-0574">Periplasm</keyword>
<dbReference type="GO" id="GO:0003755">
    <property type="term" value="F:peptidyl-prolyl cis-trans isomerase activity"/>
    <property type="evidence" value="ECO:0007669"/>
    <property type="project" value="UniProtKB-UniRule"/>
</dbReference>
<dbReference type="OrthoDB" id="14196at2"/>
<evidence type="ECO:0000259" key="8">
    <source>
        <dbReference type="PROSITE" id="PS50198"/>
    </source>
</evidence>
<dbReference type="Pfam" id="PF00639">
    <property type="entry name" value="Rotamase"/>
    <property type="match status" value="1"/>
</dbReference>
<evidence type="ECO:0000256" key="4">
    <source>
        <dbReference type="ARBA" id="ARBA00023110"/>
    </source>
</evidence>
<dbReference type="GO" id="GO:0043165">
    <property type="term" value="P:Gram-negative-bacterium-type cell outer membrane assembly"/>
    <property type="evidence" value="ECO:0007669"/>
    <property type="project" value="InterPro"/>
</dbReference>
<dbReference type="SUPFAM" id="SSF54534">
    <property type="entry name" value="FKBP-like"/>
    <property type="match status" value="2"/>
</dbReference>
<dbReference type="InterPro" id="IPR046357">
    <property type="entry name" value="PPIase_dom_sf"/>
</dbReference>
<evidence type="ECO:0000256" key="2">
    <source>
        <dbReference type="ARBA" id="ARBA00022737"/>
    </source>
</evidence>
<dbReference type="PANTHER" id="PTHR47637">
    <property type="entry name" value="CHAPERONE SURA"/>
    <property type="match status" value="1"/>
</dbReference>
<dbReference type="Pfam" id="PF13616">
    <property type="entry name" value="Rotamase_3"/>
    <property type="match status" value="1"/>
</dbReference>
<dbReference type="GO" id="GO:0050821">
    <property type="term" value="P:protein stabilization"/>
    <property type="evidence" value="ECO:0007669"/>
    <property type="project" value="InterPro"/>
</dbReference>
<evidence type="ECO:0000256" key="5">
    <source>
        <dbReference type="ARBA" id="ARBA00023186"/>
    </source>
</evidence>
<keyword evidence="2 7" id="KW-0677">Repeat</keyword>
<dbReference type="Pfam" id="PF09312">
    <property type="entry name" value="SurA_N"/>
    <property type="match status" value="1"/>
</dbReference>
<name>A0A432WCH2_9GAMM</name>
<keyword evidence="5 7" id="KW-0143">Chaperone</keyword>
<dbReference type="EC" id="5.2.1.8" evidence="7"/>
<comment type="domain">
    <text evidence="7">The PPIase activity resides only in the second parvulin domain. The N-terminal region and the C-terminal tail are necessary and sufficient for the chaperone activity of SurA. The PPIase activity is dispensable for SurA to function as a chaperone. The N-terminal region and the C-terminal tail are also required for porin recognition.</text>
</comment>
<feature type="signal peptide" evidence="7">
    <location>
        <begin position="1"/>
        <end position="22"/>
    </location>
</feature>
<protein>
    <recommendedName>
        <fullName evidence="7">Chaperone SurA</fullName>
    </recommendedName>
    <alternativeName>
        <fullName evidence="7">Peptidyl-prolyl cis-trans isomerase SurA</fullName>
        <shortName evidence="7">PPIase SurA</shortName>
        <ecNumber evidence="7">5.2.1.8</ecNumber>
    </alternativeName>
    <alternativeName>
        <fullName evidence="7">Rotamase SurA</fullName>
    </alternativeName>
</protein>
<comment type="function">
    <text evidence="7">Chaperone involved in the correct folding and assembly of outer membrane proteins. Recognizes specific patterns of aromatic residues and the orientation of their side chains, which are found more frequently in integral outer membrane proteins. May act in both early periplasmic and late outer membrane-associated steps of protein maturation.</text>
</comment>
<dbReference type="AlphaFoldDB" id="A0A432WCH2"/>
<dbReference type="HAMAP" id="MF_01183">
    <property type="entry name" value="Chaperone_SurA"/>
    <property type="match status" value="1"/>
</dbReference>
<dbReference type="Gene3D" id="1.10.4030.10">
    <property type="entry name" value="Porin chaperone SurA, peptide-binding domain"/>
    <property type="match status" value="1"/>
</dbReference>
<dbReference type="EMBL" id="PIPM01000010">
    <property type="protein sequence ID" value="RUO30167.1"/>
    <property type="molecule type" value="Genomic_DNA"/>
</dbReference>
<dbReference type="SUPFAM" id="SSF109998">
    <property type="entry name" value="Triger factor/SurA peptide-binding domain-like"/>
    <property type="match status" value="1"/>
</dbReference>
<sequence length="428" mass="48235" precursor="true">MRKITSLAFGVVAMLASTAATAEQLLDRVAIVVNDKVVLQSEMDSMLTNVRRDLAQNGGQMPSDSALQTQVAERLILQTLQKQMGERMGIRINDAMLDQAIASIASDNNMTVEGLRAQIAGEGQSWADYREEIRTQIIVSEVQRASVQRRLYMSPQEINLLVDLIKQQGAQDTEYRVGHILISLQDEQGRENETLARERAGDVIARLDAGDDFAQLAISASAAANALEGGDMGFMSLNAMPTLFAANVRDQQEGSVIGPLRSGLGFHILKVHEIRGIQRAVEDEVMVRHVLIRPSVILSDNRAQQMLREFRQQIQSGEKTFEEVARQHSSDTGSAADGGKMDWMPPDMFVPEFRSVVNRIEKGVISEPFRTEFGWHILEVLDRRQQDITDQRLREQAQNILYRRKFQEELAVWLQEIRDNAYVEYRLQ</sequence>
<feature type="chain" id="PRO_5019592565" description="Chaperone SurA" evidence="7">
    <location>
        <begin position="23"/>
        <end position="428"/>
    </location>
</feature>
<dbReference type="PROSITE" id="PS50198">
    <property type="entry name" value="PPIC_PPIASE_2"/>
    <property type="match status" value="2"/>
</dbReference>
<dbReference type="InterPro" id="IPR000297">
    <property type="entry name" value="PPIase_PpiC"/>
</dbReference>
<reference evidence="9 10" key="1">
    <citation type="journal article" date="2011" name="Front. Microbiol.">
        <title>Genomic signatures of strain selection and enhancement in Bacillus atrophaeus var. globigii, a historical biowarfare simulant.</title>
        <authorList>
            <person name="Gibbons H.S."/>
            <person name="Broomall S.M."/>
            <person name="McNew L.A."/>
            <person name="Daligault H."/>
            <person name="Chapman C."/>
            <person name="Bruce D."/>
            <person name="Karavis M."/>
            <person name="Krepps M."/>
            <person name="McGregor P.A."/>
            <person name="Hong C."/>
            <person name="Park K.H."/>
            <person name="Akmal A."/>
            <person name="Feldman A."/>
            <person name="Lin J.S."/>
            <person name="Chang W.E."/>
            <person name="Higgs B.W."/>
            <person name="Demirev P."/>
            <person name="Lindquist J."/>
            <person name="Liem A."/>
            <person name="Fochler E."/>
            <person name="Read T.D."/>
            <person name="Tapia R."/>
            <person name="Johnson S."/>
            <person name="Bishop-Lilly K.A."/>
            <person name="Detter C."/>
            <person name="Han C."/>
            <person name="Sozhamannan S."/>
            <person name="Rosenzweig C.N."/>
            <person name="Skowronski E.W."/>
        </authorList>
    </citation>
    <scope>NUCLEOTIDE SEQUENCE [LARGE SCALE GENOMIC DNA]</scope>
    <source>
        <strain evidence="9 10">GYP-17</strain>
    </source>
</reference>
<dbReference type="InterPro" id="IPR050280">
    <property type="entry name" value="OMP_Chaperone_SurA"/>
</dbReference>
<proteinExistence type="inferred from homology"/>
<evidence type="ECO:0000256" key="1">
    <source>
        <dbReference type="ARBA" id="ARBA00022729"/>
    </source>
</evidence>
<dbReference type="RefSeq" id="WP_126777362.1">
    <property type="nucleotide sequence ID" value="NZ_PIPM01000010.1"/>
</dbReference>
<dbReference type="GO" id="GO:0042277">
    <property type="term" value="F:peptide binding"/>
    <property type="evidence" value="ECO:0007669"/>
    <property type="project" value="InterPro"/>
</dbReference>
<accession>A0A432WCH2</accession>
<dbReference type="GO" id="GO:0006457">
    <property type="term" value="P:protein folding"/>
    <property type="evidence" value="ECO:0007669"/>
    <property type="project" value="UniProtKB-UniRule"/>
</dbReference>
<feature type="domain" description="PpiC" evidence="8">
    <location>
        <begin position="172"/>
        <end position="273"/>
    </location>
</feature>
<dbReference type="NCBIfam" id="NF008038">
    <property type="entry name" value="PRK10770.1"/>
    <property type="match status" value="1"/>
</dbReference>
<evidence type="ECO:0000313" key="9">
    <source>
        <dbReference type="EMBL" id="RUO30167.1"/>
    </source>
</evidence>
<comment type="caution">
    <text evidence="9">The sequence shown here is derived from an EMBL/GenBank/DDBJ whole genome shotgun (WGS) entry which is preliminary data.</text>
</comment>
<organism evidence="9 10">
    <name type="scientific">Aliidiomarina sanyensis</name>
    <dbReference type="NCBI Taxonomy" id="1249555"/>
    <lineage>
        <taxon>Bacteria</taxon>
        <taxon>Pseudomonadati</taxon>
        <taxon>Pseudomonadota</taxon>
        <taxon>Gammaproteobacteria</taxon>
        <taxon>Alteromonadales</taxon>
        <taxon>Idiomarinaceae</taxon>
        <taxon>Aliidiomarina</taxon>
    </lineage>
</organism>
<gene>
    <name evidence="7" type="primary">surA</name>
    <name evidence="9" type="ORF">CWE11_09425</name>
</gene>
<evidence type="ECO:0000313" key="10">
    <source>
        <dbReference type="Proteomes" id="UP000288405"/>
    </source>
</evidence>